<comment type="subcellular location">
    <subcellularLocation>
        <location evidence="1">Cytoplasm</location>
    </subcellularLocation>
</comment>
<dbReference type="FunFam" id="3.40.50.150:FF:000027">
    <property type="entry name" value="Protein-L-isoaspartate O-methyltransferase"/>
    <property type="match status" value="1"/>
</dbReference>
<evidence type="ECO:0000256" key="5">
    <source>
        <dbReference type="ARBA" id="ARBA00022603"/>
    </source>
</evidence>
<evidence type="ECO:0000313" key="14">
    <source>
        <dbReference type="Proteomes" id="UP001153712"/>
    </source>
</evidence>
<evidence type="ECO:0000256" key="4">
    <source>
        <dbReference type="ARBA" id="ARBA00022490"/>
    </source>
</evidence>
<accession>A0A9N9TTD4</accession>
<dbReference type="SUPFAM" id="SSF53335">
    <property type="entry name" value="S-adenosyl-L-methionine-dependent methyltransferases"/>
    <property type="match status" value="2"/>
</dbReference>
<dbReference type="EC" id="2.1.1.77" evidence="3"/>
<name>A0A9N9TTD4_PHYSR</name>
<dbReference type="PANTHER" id="PTHR11579">
    <property type="entry name" value="PROTEIN-L-ISOASPARTATE O-METHYLTRANSFERASE"/>
    <property type="match status" value="1"/>
</dbReference>
<evidence type="ECO:0000256" key="10">
    <source>
        <dbReference type="ARBA" id="ARBA00035815"/>
    </source>
</evidence>
<evidence type="ECO:0000256" key="1">
    <source>
        <dbReference type="ARBA" id="ARBA00004496"/>
    </source>
</evidence>
<dbReference type="PANTHER" id="PTHR11579:SF0">
    <property type="entry name" value="PROTEIN-L-ISOASPARTATE(D-ASPARTATE) O-METHYLTRANSFERASE"/>
    <property type="match status" value="1"/>
</dbReference>
<keyword evidence="5" id="KW-0489">Methyltransferase</keyword>
<reference evidence="13" key="1">
    <citation type="submission" date="2022-01" db="EMBL/GenBank/DDBJ databases">
        <authorList>
            <person name="King R."/>
        </authorList>
    </citation>
    <scope>NUCLEOTIDE SEQUENCE</scope>
</reference>
<organism evidence="13 14">
    <name type="scientific">Phyllotreta striolata</name>
    <name type="common">Striped flea beetle</name>
    <name type="synonym">Crioceris striolata</name>
    <dbReference type="NCBI Taxonomy" id="444603"/>
    <lineage>
        <taxon>Eukaryota</taxon>
        <taxon>Metazoa</taxon>
        <taxon>Ecdysozoa</taxon>
        <taxon>Arthropoda</taxon>
        <taxon>Hexapoda</taxon>
        <taxon>Insecta</taxon>
        <taxon>Pterygota</taxon>
        <taxon>Neoptera</taxon>
        <taxon>Endopterygota</taxon>
        <taxon>Coleoptera</taxon>
        <taxon>Polyphaga</taxon>
        <taxon>Cucujiformia</taxon>
        <taxon>Chrysomeloidea</taxon>
        <taxon>Chrysomelidae</taxon>
        <taxon>Galerucinae</taxon>
        <taxon>Alticini</taxon>
        <taxon>Phyllotreta</taxon>
    </lineage>
</organism>
<dbReference type="PROSITE" id="PS01279">
    <property type="entry name" value="PCMT"/>
    <property type="match status" value="2"/>
</dbReference>
<dbReference type="CDD" id="cd02440">
    <property type="entry name" value="AdoMet_MTases"/>
    <property type="match status" value="1"/>
</dbReference>
<dbReference type="Gene3D" id="3.40.50.150">
    <property type="entry name" value="Vaccinia Virus protein VP39"/>
    <property type="match status" value="2"/>
</dbReference>
<comment type="similarity">
    <text evidence="2">Belongs to the methyltransferase superfamily. L-isoaspartyl/D-aspartyl protein methyltransferase family.</text>
</comment>
<comment type="catalytic activity">
    <reaction evidence="10">
        <text>[protein]-L-isoaspartate + S-adenosyl-L-methionine = [protein]-L-isoaspartate alpha-methyl ester + S-adenosyl-L-homocysteine</text>
        <dbReference type="Rhea" id="RHEA:12705"/>
        <dbReference type="Rhea" id="RHEA-COMP:12143"/>
        <dbReference type="Rhea" id="RHEA-COMP:12144"/>
        <dbReference type="ChEBI" id="CHEBI:57856"/>
        <dbReference type="ChEBI" id="CHEBI:59789"/>
        <dbReference type="ChEBI" id="CHEBI:90596"/>
        <dbReference type="ChEBI" id="CHEBI:90598"/>
        <dbReference type="EC" id="2.1.1.77"/>
    </reaction>
    <physiologicalReaction direction="left-to-right" evidence="10">
        <dbReference type="Rhea" id="RHEA:12706"/>
    </physiologicalReaction>
</comment>
<evidence type="ECO:0000256" key="9">
    <source>
        <dbReference type="ARBA" id="ARBA00031350"/>
    </source>
</evidence>
<keyword evidence="4" id="KW-0963">Cytoplasm</keyword>
<keyword evidence="14" id="KW-1185">Reference proteome</keyword>
<evidence type="ECO:0000256" key="7">
    <source>
        <dbReference type="ARBA" id="ARBA00022691"/>
    </source>
</evidence>
<gene>
    <name evidence="13" type="ORF">PHYEVI_LOCUS10961</name>
</gene>
<dbReference type="GO" id="GO:0004719">
    <property type="term" value="F:protein-L-isoaspartate (D-aspartate) O-methyltransferase activity"/>
    <property type="evidence" value="ECO:0007669"/>
    <property type="project" value="UniProtKB-EC"/>
</dbReference>
<dbReference type="GO" id="GO:0005737">
    <property type="term" value="C:cytoplasm"/>
    <property type="evidence" value="ECO:0007669"/>
    <property type="project" value="UniProtKB-SubCell"/>
</dbReference>
<dbReference type="NCBIfam" id="TIGR00080">
    <property type="entry name" value="pimt"/>
    <property type="match status" value="1"/>
</dbReference>
<protein>
    <recommendedName>
        <fullName evidence="11">Protein-L-isoaspartate(D-aspartate) O-methyltransferase</fullName>
        <ecNumber evidence="3">2.1.1.77</ecNumber>
    </recommendedName>
    <alternativeName>
        <fullName evidence="9">L-isoaspartyl protein carboxyl methyltransferase</fullName>
    </alternativeName>
    <alternativeName>
        <fullName evidence="12">Protein L-isoaspartyl/D-aspartyl methyltransferase</fullName>
    </alternativeName>
    <alternativeName>
        <fullName evidence="8">Protein-beta-aspartate methyltransferase</fullName>
    </alternativeName>
</protein>
<dbReference type="GO" id="GO:0032259">
    <property type="term" value="P:methylation"/>
    <property type="evidence" value="ECO:0007669"/>
    <property type="project" value="UniProtKB-KW"/>
</dbReference>
<evidence type="ECO:0000256" key="11">
    <source>
        <dbReference type="ARBA" id="ARBA00040923"/>
    </source>
</evidence>
<proteinExistence type="inferred from homology"/>
<dbReference type="InterPro" id="IPR000682">
    <property type="entry name" value="PCMT"/>
</dbReference>
<sequence length="359" mass="38754">MAWRSHGKTNAELVRNLKANGIIKSEVVESAMLSVDRGHYSKASPYMDAPQGIGYGVTISAPHMHAHALELLKEKLQNGTRALDVGSGSGYLTACMAIMMGDKGIAVGVDHLTELTEMAKNNIKTDNASLLDSQRVQLFTADGRLGYSELAPYDAIHVGAAASTLPQQLIEQLKVGGRLIVPVGPSGGDQTLEQIDKLPDGSVQRKSLMGVVYVPLTDHYKTQQFHNRLRCLVYFLHCSIAVGIDHIPELVETSVKNISKSKQDLIESGRIVLVTGDGRLGYPDYAPYDAIHVGAAAPVLPEPLVEQLKEGGRLVVPVGPSSGFQQMTIVDKLADGSIKKKYGMSVSYVPLTDKKSQWV</sequence>
<dbReference type="InterPro" id="IPR029063">
    <property type="entry name" value="SAM-dependent_MTases_sf"/>
</dbReference>
<keyword evidence="6" id="KW-0808">Transferase</keyword>
<dbReference type="AlphaFoldDB" id="A0A9N9TTD4"/>
<evidence type="ECO:0000256" key="3">
    <source>
        <dbReference type="ARBA" id="ARBA00011890"/>
    </source>
</evidence>
<dbReference type="Proteomes" id="UP001153712">
    <property type="component" value="Chromosome 8"/>
</dbReference>
<evidence type="ECO:0000256" key="6">
    <source>
        <dbReference type="ARBA" id="ARBA00022679"/>
    </source>
</evidence>
<dbReference type="Pfam" id="PF01135">
    <property type="entry name" value="PCMT"/>
    <property type="match status" value="2"/>
</dbReference>
<evidence type="ECO:0000313" key="13">
    <source>
        <dbReference type="EMBL" id="CAG9864710.1"/>
    </source>
</evidence>
<keyword evidence="7" id="KW-0949">S-adenosyl-L-methionine</keyword>
<evidence type="ECO:0000256" key="12">
    <source>
        <dbReference type="ARBA" id="ARBA00042126"/>
    </source>
</evidence>
<evidence type="ECO:0000256" key="8">
    <source>
        <dbReference type="ARBA" id="ARBA00031323"/>
    </source>
</evidence>
<dbReference type="OrthoDB" id="73890at2759"/>
<dbReference type="EMBL" id="OU900101">
    <property type="protein sequence ID" value="CAG9864710.1"/>
    <property type="molecule type" value="Genomic_DNA"/>
</dbReference>
<evidence type="ECO:0000256" key="2">
    <source>
        <dbReference type="ARBA" id="ARBA00005369"/>
    </source>
</evidence>